<feature type="compositionally biased region" description="Polar residues" evidence="3">
    <location>
        <begin position="44"/>
        <end position="53"/>
    </location>
</feature>
<comment type="caution">
    <text evidence="5">The sequence shown here is derived from an EMBL/GenBank/DDBJ whole genome shotgun (WGS) entry which is preliminary data.</text>
</comment>
<protein>
    <recommendedName>
        <fullName evidence="7">AB hydrolase-1 domain-containing protein</fullName>
    </recommendedName>
</protein>
<dbReference type="Proteomes" id="UP001530400">
    <property type="component" value="Unassembled WGS sequence"/>
</dbReference>
<evidence type="ECO:0000256" key="1">
    <source>
        <dbReference type="ARBA" id="ARBA00004496"/>
    </source>
</evidence>
<name>A0ABD3N233_9STRA</name>
<sequence length="289" mass="31392">MTTIRTASQPAAYTSSRSSITSALFLALIGLSATIYTLSSPSKIATEQPNKQPQSKEHHSVHSMMAQHKSAISTNNVNEHDPMKIISSTISSIPYYHCGPHPDESTTELVLLHGAAFTKEDWKTSGILEKLCDLNNDEEGGDLTITALDLPVSATGEELTNVYDALVNEGVLSGRPVVVVTPSASGKSVVTLANDKEKLQKVIKGWIPVAPPSVGQAADETLGIFNELSIPILAIYGNQDDMGKKVTEKLVRLVENVKKVELEGRHPVYLDSPEEFVMEVLQFLEEEQL</sequence>
<accession>A0ABD3N233</accession>
<evidence type="ECO:0000256" key="3">
    <source>
        <dbReference type="SAM" id="MobiDB-lite"/>
    </source>
</evidence>
<dbReference type="PANTHER" id="PTHR46197:SF3">
    <property type="entry name" value="AB HYDROLASE-1 DOMAIN-CONTAINING PROTEIN"/>
    <property type="match status" value="1"/>
</dbReference>
<evidence type="ECO:0000256" key="4">
    <source>
        <dbReference type="SAM" id="Phobius"/>
    </source>
</evidence>
<dbReference type="EMBL" id="JALLPJ020001327">
    <property type="protein sequence ID" value="KAL3769694.1"/>
    <property type="molecule type" value="Genomic_DNA"/>
</dbReference>
<keyword evidence="4" id="KW-0472">Membrane</keyword>
<dbReference type="SUPFAM" id="SSF53474">
    <property type="entry name" value="alpha/beta-Hydrolases"/>
    <property type="match status" value="1"/>
</dbReference>
<dbReference type="PANTHER" id="PTHR46197">
    <property type="entry name" value="PROTEIN ABHD14B-LIKE"/>
    <property type="match status" value="1"/>
</dbReference>
<evidence type="ECO:0000313" key="6">
    <source>
        <dbReference type="Proteomes" id="UP001530400"/>
    </source>
</evidence>
<dbReference type="AlphaFoldDB" id="A0ABD3N233"/>
<organism evidence="5 6">
    <name type="scientific">Cyclotella atomus</name>
    <dbReference type="NCBI Taxonomy" id="382360"/>
    <lineage>
        <taxon>Eukaryota</taxon>
        <taxon>Sar</taxon>
        <taxon>Stramenopiles</taxon>
        <taxon>Ochrophyta</taxon>
        <taxon>Bacillariophyta</taxon>
        <taxon>Coscinodiscophyceae</taxon>
        <taxon>Thalassiosirophycidae</taxon>
        <taxon>Stephanodiscales</taxon>
        <taxon>Stephanodiscaceae</taxon>
        <taxon>Cyclotella</taxon>
    </lineage>
</organism>
<dbReference type="InterPro" id="IPR029058">
    <property type="entry name" value="AB_hydrolase_fold"/>
</dbReference>
<feature type="transmembrane region" description="Helical" evidence="4">
    <location>
        <begin position="20"/>
        <end position="38"/>
    </location>
</feature>
<evidence type="ECO:0008006" key="7">
    <source>
        <dbReference type="Google" id="ProtNLM"/>
    </source>
</evidence>
<evidence type="ECO:0000256" key="2">
    <source>
        <dbReference type="ARBA" id="ARBA00022490"/>
    </source>
</evidence>
<keyword evidence="6" id="KW-1185">Reference proteome</keyword>
<dbReference type="Gene3D" id="3.40.50.1820">
    <property type="entry name" value="alpha/beta hydrolase"/>
    <property type="match status" value="1"/>
</dbReference>
<reference evidence="5 6" key="1">
    <citation type="submission" date="2024-10" db="EMBL/GenBank/DDBJ databases">
        <title>Updated reference genomes for cyclostephanoid diatoms.</title>
        <authorList>
            <person name="Roberts W.R."/>
            <person name="Alverson A.J."/>
        </authorList>
    </citation>
    <scope>NUCLEOTIDE SEQUENCE [LARGE SCALE GENOMIC DNA]</scope>
    <source>
        <strain evidence="5 6">AJA010-31</strain>
    </source>
</reference>
<evidence type="ECO:0000313" key="5">
    <source>
        <dbReference type="EMBL" id="KAL3769694.1"/>
    </source>
</evidence>
<keyword evidence="4" id="KW-1133">Transmembrane helix</keyword>
<dbReference type="GO" id="GO:0005737">
    <property type="term" value="C:cytoplasm"/>
    <property type="evidence" value="ECO:0007669"/>
    <property type="project" value="UniProtKB-SubCell"/>
</dbReference>
<keyword evidence="4" id="KW-0812">Transmembrane</keyword>
<feature type="region of interest" description="Disordered" evidence="3">
    <location>
        <begin position="44"/>
        <end position="69"/>
    </location>
</feature>
<gene>
    <name evidence="5" type="ORF">ACHAWO_013565</name>
</gene>
<proteinExistence type="predicted"/>
<comment type="subcellular location">
    <subcellularLocation>
        <location evidence="1">Cytoplasm</location>
    </subcellularLocation>
</comment>
<keyword evidence="2" id="KW-0963">Cytoplasm</keyword>